<dbReference type="InterPro" id="IPR012349">
    <property type="entry name" value="Split_barrel_FMN-bd"/>
</dbReference>
<sequence length="207" mass="23006">MYIPKHFEPGDEAGQVFLRAINAGHLISYTTAGIVSTFIPVLFQESTKSIVGHLARGNQQWSLETSVDALFIATVNDAYISPSWYATKKEHGKVVPTWDYMMAHVYGKLVIHDDVEWLRGQVSALTEKFESGRDKPWNVADAPEDYVAGQLRAIVGVELEVSRLEISFKMSQNKTKADLEGVIAGLVKDGKVDISNQISQLRPTDKI</sequence>
<name>A0A6J6XBJ5_9ZZZZ</name>
<dbReference type="SUPFAM" id="SSF50475">
    <property type="entry name" value="FMN-binding split barrel"/>
    <property type="match status" value="1"/>
</dbReference>
<dbReference type="EMBL" id="CAFAAE010000102">
    <property type="protein sequence ID" value="CAB4793193.1"/>
    <property type="molecule type" value="Genomic_DNA"/>
</dbReference>
<dbReference type="PANTHER" id="PTHR35802:SF1">
    <property type="entry name" value="PROTEASE SYNTHASE AND SPORULATION PROTEIN PAI 2"/>
    <property type="match status" value="1"/>
</dbReference>
<protein>
    <submittedName>
        <fullName evidence="1">Unannotated protein</fullName>
    </submittedName>
</protein>
<gene>
    <name evidence="1" type="ORF">UFOPK2982_00726</name>
</gene>
<reference evidence="1" key="1">
    <citation type="submission" date="2020-05" db="EMBL/GenBank/DDBJ databases">
        <authorList>
            <person name="Chiriac C."/>
            <person name="Salcher M."/>
            <person name="Ghai R."/>
            <person name="Kavagutti S V."/>
        </authorList>
    </citation>
    <scope>NUCLEOTIDE SEQUENCE</scope>
</reference>
<proteinExistence type="predicted"/>
<dbReference type="InterPro" id="IPR007396">
    <property type="entry name" value="TR_PAI2-type"/>
</dbReference>
<dbReference type="Pfam" id="PF04299">
    <property type="entry name" value="FMN_bind_2"/>
    <property type="match status" value="1"/>
</dbReference>
<dbReference type="Gene3D" id="2.30.110.10">
    <property type="entry name" value="Electron Transport, Fmn-binding Protein, Chain A"/>
    <property type="match status" value="1"/>
</dbReference>
<organism evidence="1">
    <name type="scientific">freshwater metagenome</name>
    <dbReference type="NCBI Taxonomy" id="449393"/>
    <lineage>
        <taxon>unclassified sequences</taxon>
        <taxon>metagenomes</taxon>
        <taxon>ecological metagenomes</taxon>
    </lineage>
</organism>
<dbReference type="PIRSF" id="PIRSF010372">
    <property type="entry name" value="PaiB"/>
    <property type="match status" value="1"/>
</dbReference>
<dbReference type="PANTHER" id="PTHR35802">
    <property type="entry name" value="PROTEASE SYNTHASE AND SPORULATION PROTEIN PAI 2"/>
    <property type="match status" value="1"/>
</dbReference>
<dbReference type="AlphaFoldDB" id="A0A6J6XBJ5"/>
<accession>A0A6J6XBJ5</accession>
<evidence type="ECO:0000313" key="1">
    <source>
        <dbReference type="EMBL" id="CAB4793193.1"/>
    </source>
</evidence>